<dbReference type="EMBL" id="AFBQ01000028">
    <property type="protein sequence ID" value="EHY32384.1"/>
    <property type="molecule type" value="Genomic_DNA"/>
</dbReference>
<dbReference type="InterPro" id="IPR050884">
    <property type="entry name" value="CNP_phosphodiesterase-III"/>
</dbReference>
<keyword evidence="2" id="KW-0378">Hydrolase</keyword>
<protein>
    <submittedName>
        <fullName evidence="6">Ser/Thr phosphatase family protein</fullName>
    </submittedName>
</protein>
<dbReference type="InterPro" id="IPR029052">
    <property type="entry name" value="Metallo-depent_PP-like"/>
</dbReference>
<dbReference type="STRING" id="762967.HMPREF9440_00223"/>
<dbReference type="SUPFAM" id="SSF56300">
    <property type="entry name" value="Metallo-dependent phosphatases"/>
    <property type="match status" value="1"/>
</dbReference>
<dbReference type="GO" id="GO:0016787">
    <property type="term" value="F:hydrolase activity"/>
    <property type="evidence" value="ECO:0007669"/>
    <property type="project" value="UniProtKB-KW"/>
</dbReference>
<feature type="domain" description="Calcineurin-like phosphoesterase" evidence="5">
    <location>
        <begin position="3"/>
        <end position="199"/>
    </location>
</feature>
<evidence type="ECO:0000256" key="3">
    <source>
        <dbReference type="ARBA" id="ARBA00023004"/>
    </source>
</evidence>
<dbReference type="OrthoDB" id="9784378at2"/>
<gene>
    <name evidence="6" type="ORF">HMPREF9440_00223</name>
</gene>
<dbReference type="GO" id="GO:0046872">
    <property type="term" value="F:metal ion binding"/>
    <property type="evidence" value="ECO:0007669"/>
    <property type="project" value="UniProtKB-KW"/>
</dbReference>
<evidence type="ECO:0000313" key="6">
    <source>
        <dbReference type="EMBL" id="EHY32384.1"/>
    </source>
</evidence>
<dbReference type="RefSeq" id="WP_008540615.1">
    <property type="nucleotide sequence ID" value="NZ_JH604860.1"/>
</dbReference>
<dbReference type="PATRIC" id="fig|762967.3.peg.189"/>
<dbReference type="AlphaFoldDB" id="H3KBX6"/>
<reference evidence="6 7" key="1">
    <citation type="submission" date="2011-11" db="EMBL/GenBank/DDBJ databases">
        <authorList>
            <person name="Weinstock G."/>
            <person name="Sodergren E."/>
            <person name="Clifton S."/>
            <person name="Fulton L."/>
            <person name="Fulton B."/>
            <person name="Courtney L."/>
            <person name="Fronick C."/>
            <person name="Harrison M."/>
            <person name="Strong C."/>
            <person name="Farmer C."/>
            <person name="Delahaunty K."/>
            <person name="Markovic C."/>
            <person name="Hall O."/>
            <person name="Minx P."/>
            <person name="Tomlinson C."/>
            <person name="Mitreva M."/>
            <person name="Hou S."/>
            <person name="Chen J."/>
            <person name="Wollam A."/>
            <person name="Pepin K.H."/>
            <person name="Johnson M."/>
            <person name="Bhonagiri V."/>
            <person name="Zhang X."/>
            <person name="Suruliraj S."/>
            <person name="Warren W."/>
            <person name="Chinwalla A."/>
            <person name="Mardis E.R."/>
            <person name="Wilson R.K."/>
        </authorList>
    </citation>
    <scope>NUCLEOTIDE SEQUENCE [LARGE SCALE GENOMIC DNA]</scope>
    <source>
        <strain evidence="6 7">YIT 11816</strain>
    </source>
</reference>
<comment type="caution">
    <text evidence="6">The sequence shown here is derived from an EMBL/GenBank/DDBJ whole genome shotgun (WGS) entry which is preliminary data.</text>
</comment>
<dbReference type="PANTHER" id="PTHR42988:SF2">
    <property type="entry name" value="CYCLIC NUCLEOTIDE PHOSPHODIESTERASE CBUA0032-RELATED"/>
    <property type="match status" value="1"/>
</dbReference>
<keyword evidence="7" id="KW-1185">Reference proteome</keyword>
<dbReference type="InterPro" id="IPR042281">
    <property type="entry name" value="GpdQ_beta-strand"/>
</dbReference>
<evidence type="ECO:0000256" key="2">
    <source>
        <dbReference type="ARBA" id="ARBA00022801"/>
    </source>
</evidence>
<keyword evidence="3" id="KW-0408">Iron</keyword>
<dbReference type="PANTHER" id="PTHR42988">
    <property type="entry name" value="PHOSPHOHYDROLASE"/>
    <property type="match status" value="1"/>
</dbReference>
<comment type="similarity">
    <text evidence="4">Belongs to the cyclic nucleotide phosphodiesterase class-III family.</text>
</comment>
<evidence type="ECO:0000313" key="7">
    <source>
        <dbReference type="Proteomes" id="UP000004956"/>
    </source>
</evidence>
<evidence type="ECO:0000259" key="5">
    <source>
        <dbReference type="Pfam" id="PF00149"/>
    </source>
</evidence>
<dbReference type="InterPro" id="IPR042283">
    <property type="entry name" value="GpdQ_catalytic"/>
</dbReference>
<evidence type="ECO:0000256" key="1">
    <source>
        <dbReference type="ARBA" id="ARBA00022723"/>
    </source>
</evidence>
<organism evidence="6 7">
    <name type="scientific">Sutterella parvirubra YIT 11816</name>
    <dbReference type="NCBI Taxonomy" id="762967"/>
    <lineage>
        <taxon>Bacteria</taxon>
        <taxon>Pseudomonadati</taxon>
        <taxon>Pseudomonadota</taxon>
        <taxon>Betaproteobacteria</taxon>
        <taxon>Burkholderiales</taxon>
        <taxon>Sutterellaceae</taxon>
        <taxon>Sutterella</taxon>
    </lineage>
</organism>
<sequence>MCTVLQLSDLHVEPAGVLAYGQEDTAGKLPVVAGHALELAKDVGADVVVVTGDIACDGNETAYRQVADAFSIFDAAGIPVRFLPGNHDRREPMRRILAGYFGDFWSGDRLDQTVRVGGVRLFLLDTLQPGRHWGAIPETVLERLADELSDPAPAMVFTHHTPLTCGMGVMDEDFGNREAFLKVLAARPDVRLATGHMHRAILQTTGANVVVTAPSAALAIPVGFTASAGDCFRLEPAGWALHQWREGAWNTFLGHFAMEASYAGPFPFAGAVNPED</sequence>
<proteinExistence type="inferred from homology"/>
<name>H3KBX6_9BURK</name>
<dbReference type="Proteomes" id="UP000004956">
    <property type="component" value="Unassembled WGS sequence"/>
</dbReference>
<dbReference type="InterPro" id="IPR004843">
    <property type="entry name" value="Calcineurin-like_PHP"/>
</dbReference>
<keyword evidence="1" id="KW-0479">Metal-binding</keyword>
<dbReference type="Gene3D" id="3.30.750.180">
    <property type="entry name" value="GpdQ, beta-strand dimerisation domain"/>
    <property type="match status" value="1"/>
</dbReference>
<evidence type="ECO:0000256" key="4">
    <source>
        <dbReference type="ARBA" id="ARBA00025742"/>
    </source>
</evidence>
<dbReference type="Pfam" id="PF00149">
    <property type="entry name" value="Metallophos"/>
    <property type="match status" value="1"/>
</dbReference>
<accession>H3KBX6</accession>
<dbReference type="Gene3D" id="3.60.21.40">
    <property type="entry name" value="GpdQ, catalytic alpha/beta sandwich domain"/>
    <property type="match status" value="1"/>
</dbReference>
<dbReference type="HOGENOM" id="CLU_070320_2_1_4"/>